<dbReference type="EMBL" id="LWQT01000081">
    <property type="protein sequence ID" value="OAN47435.1"/>
    <property type="molecule type" value="Genomic_DNA"/>
</dbReference>
<organism evidence="1 2">
    <name type="scientific">Paramagnetospirillum marisnigri</name>
    <dbReference type="NCBI Taxonomy" id="1285242"/>
    <lineage>
        <taxon>Bacteria</taxon>
        <taxon>Pseudomonadati</taxon>
        <taxon>Pseudomonadota</taxon>
        <taxon>Alphaproteobacteria</taxon>
        <taxon>Rhodospirillales</taxon>
        <taxon>Magnetospirillaceae</taxon>
        <taxon>Paramagnetospirillum</taxon>
    </lineage>
</organism>
<evidence type="ECO:0000313" key="1">
    <source>
        <dbReference type="EMBL" id="OAN47435.1"/>
    </source>
</evidence>
<comment type="caution">
    <text evidence="1">The sequence shown here is derived from an EMBL/GenBank/DDBJ whole genome shotgun (WGS) entry which is preliminary data.</text>
</comment>
<name>A0A178MH46_9PROT</name>
<proteinExistence type="predicted"/>
<protein>
    <recommendedName>
        <fullName evidence="3">C-type lysozyme inhibitor domain-containing protein</fullName>
    </recommendedName>
</protein>
<reference evidence="1 2" key="1">
    <citation type="submission" date="2016-04" db="EMBL/GenBank/DDBJ databases">
        <title>Draft genome sequence of freshwater magnetotactic bacteria Magnetospirillum marisnigri SP-1 and Magnetospirillum moscoviense BB-1.</title>
        <authorList>
            <person name="Koziaeva V."/>
            <person name="Dziuba M.V."/>
            <person name="Ivanov T.M."/>
            <person name="Kuznetsov B."/>
            <person name="Grouzdev D.S."/>
        </authorList>
    </citation>
    <scope>NUCLEOTIDE SEQUENCE [LARGE SCALE GENOMIC DNA]</scope>
    <source>
        <strain evidence="1 2">SP-1</strain>
    </source>
</reference>
<keyword evidence="2" id="KW-1185">Reference proteome</keyword>
<dbReference type="AlphaFoldDB" id="A0A178MH46"/>
<accession>A0A178MH46</accession>
<sequence>MLGALAWPQSLAAATRNCTSDILLQCRKAGCEPPEELHSNLVIDYGRRSLTYCVGTACFEARLAVVKSQGEELIAFNGQRVQPGEPRFAGGLATIYQGGKSATVGRFEADGSASFSPMTCE</sequence>
<dbReference type="Proteomes" id="UP000078428">
    <property type="component" value="Unassembled WGS sequence"/>
</dbReference>
<gene>
    <name evidence="1" type="ORF">A6A04_20360</name>
</gene>
<evidence type="ECO:0008006" key="3">
    <source>
        <dbReference type="Google" id="ProtNLM"/>
    </source>
</evidence>
<evidence type="ECO:0000313" key="2">
    <source>
        <dbReference type="Proteomes" id="UP000078428"/>
    </source>
</evidence>